<protein>
    <submittedName>
        <fullName evidence="1">Kinesin-domain-containing protein</fullName>
    </submittedName>
</protein>
<reference evidence="1 2" key="1">
    <citation type="journal article" date="2019" name="Nat. Ecol. Evol.">
        <title>Megaphylogeny resolves global patterns of mushroom evolution.</title>
        <authorList>
            <person name="Varga T."/>
            <person name="Krizsan K."/>
            <person name="Foldi C."/>
            <person name="Dima B."/>
            <person name="Sanchez-Garcia M."/>
            <person name="Sanchez-Ramirez S."/>
            <person name="Szollosi G.J."/>
            <person name="Szarkandi J.G."/>
            <person name="Papp V."/>
            <person name="Albert L."/>
            <person name="Andreopoulos W."/>
            <person name="Angelini C."/>
            <person name="Antonin V."/>
            <person name="Barry K.W."/>
            <person name="Bougher N.L."/>
            <person name="Buchanan P."/>
            <person name="Buyck B."/>
            <person name="Bense V."/>
            <person name="Catcheside P."/>
            <person name="Chovatia M."/>
            <person name="Cooper J."/>
            <person name="Damon W."/>
            <person name="Desjardin D."/>
            <person name="Finy P."/>
            <person name="Geml J."/>
            <person name="Haridas S."/>
            <person name="Hughes K."/>
            <person name="Justo A."/>
            <person name="Karasinski D."/>
            <person name="Kautmanova I."/>
            <person name="Kiss B."/>
            <person name="Kocsube S."/>
            <person name="Kotiranta H."/>
            <person name="LaButti K.M."/>
            <person name="Lechner B.E."/>
            <person name="Liimatainen K."/>
            <person name="Lipzen A."/>
            <person name="Lukacs Z."/>
            <person name="Mihaltcheva S."/>
            <person name="Morgado L.N."/>
            <person name="Niskanen T."/>
            <person name="Noordeloos M.E."/>
            <person name="Ohm R.A."/>
            <person name="Ortiz-Santana B."/>
            <person name="Ovrebo C."/>
            <person name="Racz N."/>
            <person name="Riley R."/>
            <person name="Savchenko A."/>
            <person name="Shiryaev A."/>
            <person name="Soop K."/>
            <person name="Spirin V."/>
            <person name="Szebenyi C."/>
            <person name="Tomsovsky M."/>
            <person name="Tulloss R.E."/>
            <person name="Uehling J."/>
            <person name="Grigoriev I.V."/>
            <person name="Vagvolgyi C."/>
            <person name="Papp T."/>
            <person name="Martin F.M."/>
            <person name="Miettinen O."/>
            <person name="Hibbett D.S."/>
            <person name="Nagy L.G."/>
        </authorList>
    </citation>
    <scope>NUCLEOTIDE SEQUENCE [LARGE SCALE GENOMIC DNA]</scope>
    <source>
        <strain evidence="1 2">NL-1719</strain>
    </source>
</reference>
<dbReference type="EMBL" id="ML208260">
    <property type="protein sequence ID" value="TFK76418.1"/>
    <property type="molecule type" value="Genomic_DNA"/>
</dbReference>
<evidence type="ECO:0000313" key="2">
    <source>
        <dbReference type="Proteomes" id="UP000308600"/>
    </source>
</evidence>
<evidence type="ECO:0000313" key="1">
    <source>
        <dbReference type="EMBL" id="TFK76418.1"/>
    </source>
</evidence>
<accession>A0ACD3BDJ8</accession>
<gene>
    <name evidence="1" type="ORF">BDN72DRAFT_785290</name>
</gene>
<name>A0ACD3BDJ8_9AGAR</name>
<proteinExistence type="predicted"/>
<keyword evidence="2" id="KW-1185">Reference proteome</keyword>
<dbReference type="Proteomes" id="UP000308600">
    <property type="component" value="Unassembled WGS sequence"/>
</dbReference>
<sequence>MATRRPASSRAKINYNASANQLPPQPARARSAMAKRLGEDVPHSDAPVVASKSLKSSLQQEEPETNIKVIVRCRRRSEREVEDNSPIIVRLNGAKSKEVLIETSTPTSTLGVMTLPQERTYPFDLVFGPEADQTSIYHEVVKPMLEEVLLGYNCTLFAYGQTGTGKTYTMQGDLTPTPLGNLSPSAGMIPRVLFHLFYQLDSSGADYSVKISFMELYNEELRDLLASDLSPPSGSAQPMALGGKDNKPVDVGLKIFDDASKRGVVIQGLEEIPVKDSKDALELLTKGSHRRQIAATKFNDHSSRSHSVFSITVHIKETASMGDDLLKIGKLNLVDLAGSENIGRSGAENKRAREAGMINQSLLTLGRVINALVDRAQHVPYRESKLTRLLQDSLGGRTKTCILATISPARSNMEETLSTLDYAMRAKSIRNKPELNQRMTRNSLLKEYVAEIERLKADLLAAREKNGIFFSEETWNQMVIEQELRQTEVEEGKKQVEIVENQLRNLRDEFDQSIALLRKREGELKSTRQELHVTQGALEDKEKELNTVHLALEEEEVVRKAHQATEVTLDGVAQGLRTVVHQGLEDIDELFQKMDRQSKVLESNSNVVSTQGKKVAGSTVDLSRHLEEFVRSSSKSFSNLQAETHKVETTQLPALDAHARQITEQLNLVVKSFSQITSLDQEATAAFAKVESHLKDVQKIFVDGYVTWAGSLKTSIQQLSQNLAEHGTGGFANAEKALEAMWSLILAISTQEQAHHHQQHKDLDNLKSLASSAAQTEVAHLKQQNEQLTRLLEEEKTKSLQAKSELIQRISGLLGDFVIERDKSLRTAVGTVMDDHQKAQKRLGQFSDQHAESVKSLDARNTDSTQMLDRRANEGKRTREDSLKALGTSRTAFSQSLENIGSTISSSSHSYSKRLRENANSMVLSSSDALEQHARSKRARIEISDSLSNEVQTAYQQLQKGIVAARRNIGTHTLQISNEITNLSTLSDSHKTTAIGHLTSIQRAANTILEDGIRDDASTGTTPRKRSWKYVDEWEATKDRDCLLESWRTASSAPRTDTPPMDTDFLIHSPDPSPPPIDTDSGLSTDSPIQPSSLSSSASSDPSPCVLPPAPVLPLKQHRRVISKSGLPSLAAPLVDSRTVNTTRSSRRNR</sequence>
<organism evidence="1 2">
    <name type="scientific">Pluteus cervinus</name>
    <dbReference type="NCBI Taxonomy" id="181527"/>
    <lineage>
        <taxon>Eukaryota</taxon>
        <taxon>Fungi</taxon>
        <taxon>Dikarya</taxon>
        <taxon>Basidiomycota</taxon>
        <taxon>Agaricomycotina</taxon>
        <taxon>Agaricomycetes</taxon>
        <taxon>Agaricomycetidae</taxon>
        <taxon>Agaricales</taxon>
        <taxon>Pluteineae</taxon>
        <taxon>Pluteaceae</taxon>
        <taxon>Pluteus</taxon>
    </lineage>
</organism>